<protein>
    <submittedName>
        <fullName evidence="1">Uncharacterized protein</fullName>
    </submittedName>
</protein>
<dbReference type="RefSeq" id="WP_055300575.1">
    <property type="nucleotide sequence ID" value="NZ_CZAO01000007.1"/>
</dbReference>
<name>A0A174NXG4_BACUN</name>
<dbReference type="InterPro" id="IPR036286">
    <property type="entry name" value="LexA/Signal_pep-like_sf"/>
</dbReference>
<accession>A0A174NXG4</accession>
<dbReference type="Gene3D" id="2.10.109.10">
    <property type="entry name" value="Umud Fragment, subunit A"/>
    <property type="match status" value="1"/>
</dbReference>
<proteinExistence type="predicted"/>
<organism evidence="1 2">
    <name type="scientific">Bacteroides uniformis</name>
    <dbReference type="NCBI Taxonomy" id="820"/>
    <lineage>
        <taxon>Bacteria</taxon>
        <taxon>Pseudomonadati</taxon>
        <taxon>Bacteroidota</taxon>
        <taxon>Bacteroidia</taxon>
        <taxon>Bacteroidales</taxon>
        <taxon>Bacteroidaceae</taxon>
        <taxon>Bacteroides</taxon>
    </lineage>
</organism>
<dbReference type="EMBL" id="CZAO01000007">
    <property type="protein sequence ID" value="CUP51527.1"/>
    <property type="molecule type" value="Genomic_DNA"/>
</dbReference>
<gene>
    <name evidence="1" type="ORF">ERS852510_01702</name>
</gene>
<evidence type="ECO:0000313" key="1">
    <source>
        <dbReference type="EMBL" id="CUP51527.1"/>
    </source>
</evidence>
<dbReference type="CDD" id="cd06462">
    <property type="entry name" value="Peptidase_S24_S26"/>
    <property type="match status" value="1"/>
</dbReference>
<dbReference type="AlphaFoldDB" id="A0A174NXG4"/>
<dbReference type="SUPFAM" id="SSF51306">
    <property type="entry name" value="LexA/Signal peptidase"/>
    <property type="match status" value="1"/>
</dbReference>
<evidence type="ECO:0000313" key="2">
    <source>
        <dbReference type="Proteomes" id="UP000095766"/>
    </source>
</evidence>
<sequence>MRKNANFANHKCALRCALLINILKLKQLVSNLYHFAFGREVHTNGMNADGTMSVAAGDPTLSVTPLKGLEMLPDRIPCENSMLDISEYKQSENPLIFTVEGSSMSPEDISNGDKLLCRKVDTDAAKLIGKGKFVVIAVDKKYYESKNKELKFDYKLRHTLFRVPVGISIEQLIDSLKKITNSIFLEENQKNLEIKYNEAIGFYKDKKELMLSVTYRKGNLRYSFHPVDLIQYVAEYVLKHNGEEWRAKKLE</sequence>
<dbReference type="Proteomes" id="UP000095766">
    <property type="component" value="Unassembled WGS sequence"/>
</dbReference>
<reference evidence="1 2" key="1">
    <citation type="submission" date="2015-09" db="EMBL/GenBank/DDBJ databases">
        <authorList>
            <consortium name="Pathogen Informatics"/>
        </authorList>
    </citation>
    <scope>NUCLEOTIDE SEQUENCE [LARGE SCALE GENOMIC DNA]</scope>
    <source>
        <strain evidence="1 2">2789STDY5834898</strain>
    </source>
</reference>